<dbReference type="SUPFAM" id="SSF47413">
    <property type="entry name" value="lambda repressor-like DNA-binding domains"/>
    <property type="match status" value="1"/>
</dbReference>
<dbReference type="Proteomes" id="UP000199137">
    <property type="component" value="Unassembled WGS sequence"/>
</dbReference>
<dbReference type="Gene3D" id="1.25.40.10">
    <property type="entry name" value="Tetratricopeptide repeat domain"/>
    <property type="match status" value="1"/>
</dbReference>
<evidence type="ECO:0000259" key="1">
    <source>
        <dbReference type="PROSITE" id="PS50943"/>
    </source>
</evidence>
<dbReference type="AlphaFoldDB" id="A0A1I5X9I7"/>
<dbReference type="PROSITE" id="PS50943">
    <property type="entry name" value="HTH_CROC1"/>
    <property type="match status" value="1"/>
</dbReference>
<dbReference type="CDD" id="cd00093">
    <property type="entry name" value="HTH_XRE"/>
    <property type="match status" value="1"/>
</dbReference>
<feature type="domain" description="HTH cro/C1-type" evidence="1">
    <location>
        <begin position="63"/>
        <end position="118"/>
    </location>
</feature>
<dbReference type="Gene3D" id="1.10.260.40">
    <property type="entry name" value="lambda repressor-like DNA-binding domains"/>
    <property type="match status" value="1"/>
</dbReference>
<dbReference type="GO" id="GO:0003677">
    <property type="term" value="F:DNA binding"/>
    <property type="evidence" value="ECO:0007669"/>
    <property type="project" value="InterPro"/>
</dbReference>
<gene>
    <name evidence="2" type="ORF">SAMN05421854_110110</name>
</gene>
<evidence type="ECO:0000313" key="3">
    <source>
        <dbReference type="Proteomes" id="UP000199137"/>
    </source>
</evidence>
<dbReference type="SUPFAM" id="SSF48452">
    <property type="entry name" value="TPR-like"/>
    <property type="match status" value="1"/>
</dbReference>
<dbReference type="EMBL" id="FOWC01000010">
    <property type="protein sequence ID" value="SFQ28635.1"/>
    <property type="molecule type" value="Genomic_DNA"/>
</dbReference>
<dbReference type="Pfam" id="PF13560">
    <property type="entry name" value="HTH_31"/>
    <property type="match status" value="1"/>
</dbReference>
<sequence length="417" mass="43532">MADRCERCGTALGRYVPPGACPACRAGGTVPAAPGPRLAPAVWLWSDPAAAAALSSRDLAVILRAYRAANGLSQEALAALLGYSKSYVALIESRRRTPADVSGRRHIARALGLPFHLLGVTDPDDADFAALVHFGDSVIRLAEIARQSGRAVEAVNELWPVAARLEARAAEGRLERDTLLLLASARLALGVSLGTVLPEERLTGAAVWTGKALLLARRLDDSPFLAHALRMHGNELRKAGRLPAAVARLEHAAAVSSDPAGRGSALALLARTSGDAGMADTFGAAVDGCRRALDSGAEHGMLLNPYSLREIHARGLLALGRPVDALRALHTGSAGEPAAPQWRVIEAVTTGEVLAATGDRDGSAEALRAAIATAEQRRLPHQLQRAIRAARRGGLASVADDGFAALRRLRGLLAPAA</sequence>
<dbReference type="STRING" id="112413.SAMN05421854_110110"/>
<organism evidence="2 3">
    <name type="scientific">Amycolatopsis rubida</name>
    <dbReference type="NCBI Taxonomy" id="112413"/>
    <lineage>
        <taxon>Bacteria</taxon>
        <taxon>Bacillati</taxon>
        <taxon>Actinomycetota</taxon>
        <taxon>Actinomycetes</taxon>
        <taxon>Pseudonocardiales</taxon>
        <taxon>Pseudonocardiaceae</taxon>
        <taxon>Amycolatopsis</taxon>
    </lineage>
</organism>
<protein>
    <submittedName>
        <fullName evidence="2">Transcriptional regulator, contains XRE-family HTH domain</fullName>
    </submittedName>
</protein>
<proteinExistence type="predicted"/>
<evidence type="ECO:0000313" key="2">
    <source>
        <dbReference type="EMBL" id="SFQ28635.1"/>
    </source>
</evidence>
<accession>A0A1I5X9I7</accession>
<dbReference type="InterPro" id="IPR011990">
    <property type="entry name" value="TPR-like_helical_dom_sf"/>
</dbReference>
<reference evidence="2 3" key="1">
    <citation type="submission" date="2016-10" db="EMBL/GenBank/DDBJ databases">
        <authorList>
            <person name="de Groot N.N."/>
        </authorList>
    </citation>
    <scope>NUCLEOTIDE SEQUENCE [LARGE SCALE GENOMIC DNA]</scope>
    <source>
        <strain evidence="2 3">DSM 44637</strain>
    </source>
</reference>
<dbReference type="InterPro" id="IPR001387">
    <property type="entry name" value="Cro/C1-type_HTH"/>
</dbReference>
<name>A0A1I5X9I7_9PSEU</name>
<dbReference type="SMART" id="SM00530">
    <property type="entry name" value="HTH_XRE"/>
    <property type="match status" value="1"/>
</dbReference>
<dbReference type="RefSeq" id="WP_208865401.1">
    <property type="nucleotide sequence ID" value="NZ_FOWC01000010.1"/>
</dbReference>
<dbReference type="InterPro" id="IPR010982">
    <property type="entry name" value="Lambda_DNA-bd_dom_sf"/>
</dbReference>